<proteinExistence type="predicted"/>
<dbReference type="VEuPathDB" id="VectorBase:ASIC015337"/>
<name>A0A084WAR2_ANOSI</name>
<reference evidence="3" key="2">
    <citation type="submission" date="2020-05" db="UniProtKB">
        <authorList>
            <consortium name="EnsemblMetazoa"/>
        </authorList>
    </citation>
    <scope>IDENTIFICATION</scope>
</reference>
<dbReference type="EMBL" id="ATLV01022244">
    <property type="status" value="NOT_ANNOTATED_CDS"/>
    <property type="molecule type" value="Genomic_DNA"/>
</dbReference>
<dbReference type="EMBL" id="KE525330">
    <property type="protein sequence ID" value="KFB47306.1"/>
    <property type="molecule type" value="Genomic_DNA"/>
</dbReference>
<sequence>MQVWTAASRSEKEMKTRNPTPGISRSAGQAGLWTKTSVQRIEWHRTQLDGVG</sequence>
<dbReference type="EnsemblMetazoa" id="ASIC015337-RA">
    <property type="protein sequence ID" value="ASIC015337-PA"/>
    <property type="gene ID" value="ASIC015337"/>
</dbReference>
<evidence type="ECO:0000313" key="2">
    <source>
        <dbReference type="EMBL" id="KFB47306.1"/>
    </source>
</evidence>
<feature type="region of interest" description="Disordered" evidence="1">
    <location>
        <begin position="1"/>
        <end position="30"/>
    </location>
</feature>
<evidence type="ECO:0000313" key="4">
    <source>
        <dbReference type="Proteomes" id="UP000030765"/>
    </source>
</evidence>
<reference evidence="2 4" key="1">
    <citation type="journal article" date="2014" name="BMC Genomics">
        <title>Genome sequence of Anopheles sinensis provides insight into genetics basis of mosquito competence for malaria parasites.</title>
        <authorList>
            <person name="Zhou D."/>
            <person name="Zhang D."/>
            <person name="Ding G."/>
            <person name="Shi L."/>
            <person name="Hou Q."/>
            <person name="Ye Y."/>
            <person name="Xu Y."/>
            <person name="Zhou H."/>
            <person name="Xiong C."/>
            <person name="Li S."/>
            <person name="Yu J."/>
            <person name="Hong S."/>
            <person name="Yu X."/>
            <person name="Zou P."/>
            <person name="Chen C."/>
            <person name="Chang X."/>
            <person name="Wang W."/>
            <person name="Lv Y."/>
            <person name="Sun Y."/>
            <person name="Ma L."/>
            <person name="Shen B."/>
            <person name="Zhu C."/>
        </authorList>
    </citation>
    <scope>NUCLEOTIDE SEQUENCE [LARGE SCALE GENOMIC DNA]</scope>
</reference>
<dbReference type="Proteomes" id="UP000030765">
    <property type="component" value="Unassembled WGS sequence"/>
</dbReference>
<keyword evidence="4" id="KW-1185">Reference proteome</keyword>
<gene>
    <name evidence="2" type="ORF">ZHAS_00015337</name>
</gene>
<accession>A0A084WAR2</accession>
<protein>
    <submittedName>
        <fullName evidence="2 3">Uncharacterized protein</fullName>
    </submittedName>
</protein>
<feature type="compositionally biased region" description="Polar residues" evidence="1">
    <location>
        <begin position="17"/>
        <end position="27"/>
    </location>
</feature>
<evidence type="ECO:0000256" key="1">
    <source>
        <dbReference type="SAM" id="MobiDB-lite"/>
    </source>
</evidence>
<organism evidence="2">
    <name type="scientific">Anopheles sinensis</name>
    <name type="common">Mosquito</name>
    <dbReference type="NCBI Taxonomy" id="74873"/>
    <lineage>
        <taxon>Eukaryota</taxon>
        <taxon>Metazoa</taxon>
        <taxon>Ecdysozoa</taxon>
        <taxon>Arthropoda</taxon>
        <taxon>Hexapoda</taxon>
        <taxon>Insecta</taxon>
        <taxon>Pterygota</taxon>
        <taxon>Neoptera</taxon>
        <taxon>Endopterygota</taxon>
        <taxon>Diptera</taxon>
        <taxon>Nematocera</taxon>
        <taxon>Culicoidea</taxon>
        <taxon>Culicidae</taxon>
        <taxon>Anophelinae</taxon>
        <taxon>Anopheles</taxon>
    </lineage>
</organism>
<dbReference type="AlphaFoldDB" id="A0A084WAR2"/>
<evidence type="ECO:0000313" key="3">
    <source>
        <dbReference type="EnsemblMetazoa" id="ASIC015337-PA"/>
    </source>
</evidence>